<organism evidence="5 6">
    <name type="scientific">Lysobacter niastensis</name>
    <dbReference type="NCBI Taxonomy" id="380629"/>
    <lineage>
        <taxon>Bacteria</taxon>
        <taxon>Pseudomonadati</taxon>
        <taxon>Pseudomonadota</taxon>
        <taxon>Gammaproteobacteria</taxon>
        <taxon>Lysobacterales</taxon>
        <taxon>Lysobacteraceae</taxon>
        <taxon>Lysobacter</taxon>
    </lineage>
</organism>
<evidence type="ECO:0000256" key="4">
    <source>
        <dbReference type="RuleBase" id="RU361279"/>
    </source>
</evidence>
<dbReference type="EC" id="6.3.3.2" evidence="4"/>
<sequence>MTADRAALRRELRDRRRALPPGERIAGAERLAQRLLALPFAPTSGYVAGYWAMDGEIALHMWQLRLPDECVYCLPVLHEDGHLRFAPWRPGDPLVSNRHGIPEPDLSPDSLLDASQMSLVVVPLVGFDRSCHRLGMGGGWYDRTFAFRQRDAAPPWLAGAAFDVQRIDSLLRADWDVALDAICTDSATYNGTPAI</sequence>
<evidence type="ECO:0000313" key="5">
    <source>
        <dbReference type="EMBL" id="MBF6022400.1"/>
    </source>
</evidence>
<keyword evidence="4" id="KW-0479">Metal-binding</keyword>
<dbReference type="SUPFAM" id="SSF100950">
    <property type="entry name" value="NagB/RpiA/CoA transferase-like"/>
    <property type="match status" value="1"/>
</dbReference>
<dbReference type="InterPro" id="IPR037171">
    <property type="entry name" value="NagB/RpiA_transferase-like"/>
</dbReference>
<dbReference type="PIRSF" id="PIRSF006806">
    <property type="entry name" value="FTHF_cligase"/>
    <property type="match status" value="1"/>
</dbReference>
<keyword evidence="3 4" id="KW-0067">ATP-binding</keyword>
<comment type="catalytic activity">
    <reaction evidence="4">
        <text>(6S)-5-formyl-5,6,7,8-tetrahydrofolate + ATP = (6R)-5,10-methenyltetrahydrofolate + ADP + phosphate</text>
        <dbReference type="Rhea" id="RHEA:10488"/>
        <dbReference type="ChEBI" id="CHEBI:30616"/>
        <dbReference type="ChEBI" id="CHEBI:43474"/>
        <dbReference type="ChEBI" id="CHEBI:57455"/>
        <dbReference type="ChEBI" id="CHEBI:57457"/>
        <dbReference type="ChEBI" id="CHEBI:456216"/>
        <dbReference type="EC" id="6.3.3.2"/>
    </reaction>
</comment>
<dbReference type="PANTHER" id="PTHR23407:SF1">
    <property type="entry name" value="5-FORMYLTETRAHYDROFOLATE CYCLO-LIGASE"/>
    <property type="match status" value="1"/>
</dbReference>
<proteinExistence type="inferred from homology"/>
<name>A0ABS0B1P6_9GAMM</name>
<dbReference type="PANTHER" id="PTHR23407">
    <property type="entry name" value="ATPASE INHIBITOR/5-FORMYLTETRAHYDROFOLATE CYCLO-LIGASE"/>
    <property type="match status" value="1"/>
</dbReference>
<keyword evidence="2 4" id="KW-0547">Nucleotide-binding</keyword>
<dbReference type="Gene3D" id="3.40.50.10420">
    <property type="entry name" value="NagB/RpiA/CoA transferase-like"/>
    <property type="match status" value="1"/>
</dbReference>
<evidence type="ECO:0000256" key="3">
    <source>
        <dbReference type="ARBA" id="ARBA00022840"/>
    </source>
</evidence>
<dbReference type="RefSeq" id="WP_194929023.1">
    <property type="nucleotide sequence ID" value="NZ_JADLZT010000001.1"/>
</dbReference>
<gene>
    <name evidence="5" type="ORF">IU514_00020</name>
</gene>
<dbReference type="Proteomes" id="UP001429984">
    <property type="component" value="Unassembled WGS sequence"/>
</dbReference>
<dbReference type="GO" id="GO:0030272">
    <property type="term" value="F:5-formyltetrahydrofolate cyclo-ligase activity"/>
    <property type="evidence" value="ECO:0007669"/>
    <property type="project" value="UniProtKB-EC"/>
</dbReference>
<accession>A0ABS0B1P6</accession>
<evidence type="ECO:0000313" key="6">
    <source>
        <dbReference type="Proteomes" id="UP001429984"/>
    </source>
</evidence>
<keyword evidence="5" id="KW-0436">Ligase</keyword>
<dbReference type="Pfam" id="PF01812">
    <property type="entry name" value="5-FTHF_cyc-lig"/>
    <property type="match status" value="1"/>
</dbReference>
<dbReference type="InterPro" id="IPR002698">
    <property type="entry name" value="FTHF_cligase"/>
</dbReference>
<dbReference type="InterPro" id="IPR024185">
    <property type="entry name" value="FTHF_cligase-like_sf"/>
</dbReference>
<dbReference type="EMBL" id="JADLZT010000001">
    <property type="protein sequence ID" value="MBF6022400.1"/>
    <property type="molecule type" value="Genomic_DNA"/>
</dbReference>
<comment type="cofactor">
    <cofactor evidence="4">
        <name>Mg(2+)</name>
        <dbReference type="ChEBI" id="CHEBI:18420"/>
    </cofactor>
</comment>
<evidence type="ECO:0000256" key="2">
    <source>
        <dbReference type="ARBA" id="ARBA00022741"/>
    </source>
</evidence>
<comment type="caution">
    <text evidence="5">The sequence shown here is derived from an EMBL/GenBank/DDBJ whole genome shotgun (WGS) entry which is preliminary data.</text>
</comment>
<comment type="similarity">
    <text evidence="1 4">Belongs to the 5-formyltetrahydrofolate cyclo-ligase family.</text>
</comment>
<keyword evidence="4" id="KW-0460">Magnesium</keyword>
<keyword evidence="6" id="KW-1185">Reference proteome</keyword>
<reference evidence="5 6" key="1">
    <citation type="submission" date="2020-11" db="EMBL/GenBank/DDBJ databases">
        <title>Draft Genome Sequence and Secondary Metabolite Biosynthetic Potential of the Lysobacter niastensis Type strain DSM 18481.</title>
        <authorList>
            <person name="Turrini P."/>
            <person name="Artuso I."/>
            <person name="Tescari M."/>
            <person name="Lugli G.A."/>
            <person name="Frangipani E."/>
            <person name="Ventura M."/>
            <person name="Visca P."/>
        </authorList>
    </citation>
    <scope>NUCLEOTIDE SEQUENCE [LARGE SCALE GENOMIC DNA]</scope>
    <source>
        <strain evidence="5 6">DSM 18481</strain>
    </source>
</reference>
<evidence type="ECO:0000256" key="1">
    <source>
        <dbReference type="ARBA" id="ARBA00010638"/>
    </source>
</evidence>
<protein>
    <recommendedName>
        <fullName evidence="4">5-formyltetrahydrofolate cyclo-ligase</fullName>
        <ecNumber evidence="4">6.3.3.2</ecNumber>
    </recommendedName>
</protein>
<dbReference type="NCBIfam" id="TIGR02727">
    <property type="entry name" value="MTHFS_bact"/>
    <property type="match status" value="1"/>
</dbReference>